<keyword evidence="3" id="KW-1185">Reference proteome</keyword>
<comment type="caution">
    <text evidence="2">The sequence shown here is derived from an EMBL/GenBank/DDBJ whole genome shotgun (WGS) entry which is preliminary data.</text>
</comment>
<feature type="compositionally biased region" description="Polar residues" evidence="1">
    <location>
        <begin position="36"/>
        <end position="51"/>
    </location>
</feature>
<name>A0AAN8XVN8_HALRR</name>
<feature type="region of interest" description="Disordered" evidence="1">
    <location>
        <begin position="22"/>
        <end position="51"/>
    </location>
</feature>
<dbReference type="AlphaFoldDB" id="A0AAN8XVN8"/>
<evidence type="ECO:0000313" key="3">
    <source>
        <dbReference type="Proteomes" id="UP001381693"/>
    </source>
</evidence>
<evidence type="ECO:0000256" key="1">
    <source>
        <dbReference type="SAM" id="MobiDB-lite"/>
    </source>
</evidence>
<gene>
    <name evidence="2" type="ORF">SK128_026360</name>
</gene>
<evidence type="ECO:0000313" key="2">
    <source>
        <dbReference type="EMBL" id="KAK7085204.1"/>
    </source>
</evidence>
<organism evidence="2 3">
    <name type="scientific">Halocaridina rubra</name>
    <name type="common">Hawaiian red shrimp</name>
    <dbReference type="NCBI Taxonomy" id="373956"/>
    <lineage>
        <taxon>Eukaryota</taxon>
        <taxon>Metazoa</taxon>
        <taxon>Ecdysozoa</taxon>
        <taxon>Arthropoda</taxon>
        <taxon>Crustacea</taxon>
        <taxon>Multicrustacea</taxon>
        <taxon>Malacostraca</taxon>
        <taxon>Eumalacostraca</taxon>
        <taxon>Eucarida</taxon>
        <taxon>Decapoda</taxon>
        <taxon>Pleocyemata</taxon>
        <taxon>Caridea</taxon>
        <taxon>Atyoidea</taxon>
        <taxon>Atyidae</taxon>
        <taxon>Halocaridina</taxon>
    </lineage>
</organism>
<dbReference type="EMBL" id="JAXCGZ010001697">
    <property type="protein sequence ID" value="KAK7085204.1"/>
    <property type="molecule type" value="Genomic_DNA"/>
</dbReference>
<accession>A0AAN8XVN8</accession>
<protein>
    <submittedName>
        <fullName evidence="2">Uncharacterized protein</fullName>
    </submittedName>
</protein>
<feature type="non-terminal residue" evidence="2">
    <location>
        <position position="1"/>
    </location>
</feature>
<dbReference type="Proteomes" id="UP001381693">
    <property type="component" value="Unassembled WGS sequence"/>
</dbReference>
<proteinExistence type="predicted"/>
<feature type="non-terminal residue" evidence="2">
    <location>
        <position position="68"/>
    </location>
</feature>
<reference evidence="2 3" key="1">
    <citation type="submission" date="2023-11" db="EMBL/GenBank/DDBJ databases">
        <title>Halocaridina rubra genome assembly.</title>
        <authorList>
            <person name="Smith C."/>
        </authorList>
    </citation>
    <scope>NUCLEOTIDE SEQUENCE [LARGE SCALE GENOMIC DNA]</scope>
    <source>
        <strain evidence="2">EP-1</strain>
        <tissue evidence="2">Whole</tissue>
    </source>
</reference>
<sequence length="68" mass="7480">KHGNCHHVQGIITCNAITTVHESSPSKTDRTFLEPSRQQEPLLSANHPTMPSESVSADFFQIAGKSFM</sequence>